<comment type="caution">
    <text evidence="2">The sequence shown here is derived from an EMBL/GenBank/DDBJ whole genome shotgun (WGS) entry which is preliminary data.</text>
</comment>
<dbReference type="AlphaFoldDB" id="A0A2P6NJZ0"/>
<organism evidence="2 3">
    <name type="scientific">Planoprotostelium fungivorum</name>
    <dbReference type="NCBI Taxonomy" id="1890364"/>
    <lineage>
        <taxon>Eukaryota</taxon>
        <taxon>Amoebozoa</taxon>
        <taxon>Evosea</taxon>
        <taxon>Variosea</taxon>
        <taxon>Cavosteliida</taxon>
        <taxon>Cavosteliaceae</taxon>
        <taxon>Planoprotostelium</taxon>
    </lineage>
</organism>
<feature type="compositionally biased region" description="Polar residues" evidence="1">
    <location>
        <begin position="57"/>
        <end position="75"/>
    </location>
</feature>
<accession>A0A2P6NJZ0</accession>
<sequence>MTYLCGDVTPAVKHRISVVRSVDTAAVTFLMSGIESIPTTQKNTHNMDRYRTHSPKRPSTNHQSRVVYSDRNNLSVEEPETPSMWSRIMSHTPPVLLSRKQ</sequence>
<evidence type="ECO:0000313" key="3">
    <source>
        <dbReference type="Proteomes" id="UP000241769"/>
    </source>
</evidence>
<feature type="region of interest" description="Disordered" evidence="1">
    <location>
        <begin position="36"/>
        <end position="87"/>
    </location>
</feature>
<name>A0A2P6NJZ0_9EUKA</name>
<dbReference type="EMBL" id="MDYQ01000066">
    <property type="protein sequence ID" value="PRP84277.1"/>
    <property type="molecule type" value="Genomic_DNA"/>
</dbReference>
<reference evidence="2 3" key="1">
    <citation type="journal article" date="2018" name="Genome Biol. Evol.">
        <title>Multiple Roots of Fruiting Body Formation in Amoebozoa.</title>
        <authorList>
            <person name="Hillmann F."/>
            <person name="Forbes G."/>
            <person name="Novohradska S."/>
            <person name="Ferling I."/>
            <person name="Riege K."/>
            <person name="Groth M."/>
            <person name="Westermann M."/>
            <person name="Marz M."/>
            <person name="Spaller T."/>
            <person name="Winckler T."/>
            <person name="Schaap P."/>
            <person name="Glockner G."/>
        </authorList>
    </citation>
    <scope>NUCLEOTIDE SEQUENCE [LARGE SCALE GENOMIC DNA]</scope>
    <source>
        <strain evidence="2 3">Jena</strain>
    </source>
</reference>
<gene>
    <name evidence="2" type="ORF">PROFUN_08297</name>
</gene>
<evidence type="ECO:0000313" key="2">
    <source>
        <dbReference type="EMBL" id="PRP84277.1"/>
    </source>
</evidence>
<keyword evidence="3" id="KW-1185">Reference proteome</keyword>
<proteinExistence type="predicted"/>
<dbReference type="InParanoid" id="A0A2P6NJZ0"/>
<protein>
    <submittedName>
        <fullName evidence="2">Uncharacterized protein</fullName>
    </submittedName>
</protein>
<dbReference type="Proteomes" id="UP000241769">
    <property type="component" value="Unassembled WGS sequence"/>
</dbReference>
<evidence type="ECO:0000256" key="1">
    <source>
        <dbReference type="SAM" id="MobiDB-lite"/>
    </source>
</evidence>